<dbReference type="SMART" id="SM00304">
    <property type="entry name" value="HAMP"/>
    <property type="match status" value="1"/>
</dbReference>
<dbReference type="FunFam" id="3.30.565.10:FF:000006">
    <property type="entry name" value="Sensor histidine kinase WalK"/>
    <property type="match status" value="1"/>
</dbReference>
<organism evidence="13 14">
    <name type="scientific">Propionispora vibrioides</name>
    <dbReference type="NCBI Taxonomy" id="112903"/>
    <lineage>
        <taxon>Bacteria</taxon>
        <taxon>Bacillati</taxon>
        <taxon>Bacillota</taxon>
        <taxon>Negativicutes</taxon>
        <taxon>Selenomonadales</taxon>
        <taxon>Sporomusaceae</taxon>
        <taxon>Propionispora</taxon>
    </lineage>
</organism>
<dbReference type="AlphaFoldDB" id="A0A1H8Y426"/>
<evidence type="ECO:0000313" key="14">
    <source>
        <dbReference type="Proteomes" id="UP000198847"/>
    </source>
</evidence>
<dbReference type="GO" id="GO:0016020">
    <property type="term" value="C:membrane"/>
    <property type="evidence" value="ECO:0007669"/>
    <property type="project" value="UniProtKB-SubCell"/>
</dbReference>
<keyword evidence="5" id="KW-0808">Transferase</keyword>
<name>A0A1H8Y426_9FIRM</name>
<dbReference type="GO" id="GO:0000155">
    <property type="term" value="F:phosphorelay sensor kinase activity"/>
    <property type="evidence" value="ECO:0007669"/>
    <property type="project" value="InterPro"/>
</dbReference>
<keyword evidence="6 13" id="KW-0418">Kinase</keyword>
<evidence type="ECO:0000256" key="7">
    <source>
        <dbReference type="ARBA" id="ARBA00023012"/>
    </source>
</evidence>
<dbReference type="InterPro" id="IPR050736">
    <property type="entry name" value="Sensor_HK_Regulatory"/>
</dbReference>
<dbReference type="InterPro" id="IPR005467">
    <property type="entry name" value="His_kinase_dom"/>
</dbReference>
<dbReference type="Gene3D" id="1.10.287.130">
    <property type="match status" value="1"/>
</dbReference>
<dbReference type="CDD" id="cd00075">
    <property type="entry name" value="HATPase"/>
    <property type="match status" value="1"/>
</dbReference>
<dbReference type="SUPFAM" id="SSF47384">
    <property type="entry name" value="Homodimeric domain of signal transducing histidine kinase"/>
    <property type="match status" value="1"/>
</dbReference>
<feature type="transmembrane region" description="Helical" evidence="10">
    <location>
        <begin position="9"/>
        <end position="39"/>
    </location>
</feature>
<gene>
    <name evidence="13" type="ORF">SAMN04490178_13823</name>
</gene>
<sequence length="347" mass="39034">MDKGKLLKFVFRAVLLLAVYVGCIGGAFFLTSHVFTVAIQNLSPVFIQIINSLLGLLGAILLFCLFQMKHIAQIKQAMAAITVALEKISRGDFTSRVHVGFHATEEVEDLINNINKMALELNQLEKMRQDFISNVSHEIQSPLTSIRGFAQALRNNQLSSEDRLRFLSIIETESIRLSELSDNMLKLASLEAENSEITPVAYRLDKQIKNIILACEPQWTQKKIEMEGFLDQLEITADESLMSQVWINLIHNSIKFTPESGTVWVELHRQGENAVCRISDTGIGMTEQDRLHIFERFYKADKARNRSQQGNGLGLSIVKKIIDMHRGHIHVESSLGAGTTFTVTLPL</sequence>
<dbReference type="SUPFAM" id="SSF55874">
    <property type="entry name" value="ATPase domain of HSP90 chaperone/DNA topoisomerase II/histidine kinase"/>
    <property type="match status" value="1"/>
</dbReference>
<comment type="subcellular location">
    <subcellularLocation>
        <location evidence="2">Membrane</location>
    </subcellularLocation>
</comment>
<keyword evidence="8 10" id="KW-0472">Membrane</keyword>
<dbReference type="OrthoDB" id="335833at2"/>
<evidence type="ECO:0000256" key="2">
    <source>
        <dbReference type="ARBA" id="ARBA00004370"/>
    </source>
</evidence>
<dbReference type="PANTHER" id="PTHR43711:SF26">
    <property type="entry name" value="SENSOR HISTIDINE KINASE RCSC"/>
    <property type="match status" value="1"/>
</dbReference>
<dbReference type="Gene3D" id="6.10.340.10">
    <property type="match status" value="1"/>
</dbReference>
<keyword evidence="14" id="KW-1185">Reference proteome</keyword>
<comment type="catalytic activity">
    <reaction evidence="1">
        <text>ATP + protein L-histidine = ADP + protein N-phospho-L-histidine.</text>
        <dbReference type="EC" id="2.7.13.3"/>
    </reaction>
</comment>
<keyword evidence="7" id="KW-0902">Two-component regulatory system</keyword>
<dbReference type="RefSeq" id="WP_091751975.1">
    <property type="nucleotide sequence ID" value="NZ_FODY01000038.1"/>
</dbReference>
<feature type="domain" description="Histidine kinase" evidence="11">
    <location>
        <begin position="134"/>
        <end position="347"/>
    </location>
</feature>
<feature type="transmembrane region" description="Helical" evidence="10">
    <location>
        <begin position="45"/>
        <end position="66"/>
    </location>
</feature>
<dbReference type="Pfam" id="PF02518">
    <property type="entry name" value="HATPase_c"/>
    <property type="match status" value="1"/>
</dbReference>
<keyword evidence="4" id="KW-0597">Phosphoprotein</keyword>
<dbReference type="PROSITE" id="PS50885">
    <property type="entry name" value="HAMP"/>
    <property type="match status" value="1"/>
</dbReference>
<dbReference type="InterPro" id="IPR003594">
    <property type="entry name" value="HATPase_dom"/>
</dbReference>
<evidence type="ECO:0000256" key="6">
    <source>
        <dbReference type="ARBA" id="ARBA00022777"/>
    </source>
</evidence>
<protein>
    <recommendedName>
        <fullName evidence="3">histidine kinase</fullName>
        <ecNumber evidence="3">2.7.13.3</ecNumber>
    </recommendedName>
</protein>
<proteinExistence type="predicted"/>
<dbReference type="Proteomes" id="UP000198847">
    <property type="component" value="Unassembled WGS sequence"/>
</dbReference>
<keyword evidence="9" id="KW-0175">Coiled coil</keyword>
<keyword evidence="10" id="KW-0812">Transmembrane</keyword>
<dbReference type="PRINTS" id="PR00344">
    <property type="entry name" value="BCTRLSENSOR"/>
</dbReference>
<evidence type="ECO:0000256" key="4">
    <source>
        <dbReference type="ARBA" id="ARBA00022553"/>
    </source>
</evidence>
<dbReference type="InterPro" id="IPR004358">
    <property type="entry name" value="Sig_transdc_His_kin-like_C"/>
</dbReference>
<dbReference type="EC" id="2.7.13.3" evidence="3"/>
<evidence type="ECO:0000256" key="5">
    <source>
        <dbReference type="ARBA" id="ARBA00022679"/>
    </source>
</evidence>
<evidence type="ECO:0000256" key="9">
    <source>
        <dbReference type="SAM" id="Coils"/>
    </source>
</evidence>
<feature type="coiled-coil region" evidence="9">
    <location>
        <begin position="107"/>
        <end position="134"/>
    </location>
</feature>
<dbReference type="InterPro" id="IPR003661">
    <property type="entry name" value="HisK_dim/P_dom"/>
</dbReference>
<accession>A0A1H8Y426</accession>
<keyword evidence="10" id="KW-1133">Transmembrane helix</keyword>
<evidence type="ECO:0000313" key="13">
    <source>
        <dbReference type="EMBL" id="SEP46308.1"/>
    </source>
</evidence>
<dbReference type="Pfam" id="PF00512">
    <property type="entry name" value="HisKA"/>
    <property type="match status" value="1"/>
</dbReference>
<evidence type="ECO:0000256" key="8">
    <source>
        <dbReference type="ARBA" id="ARBA00023136"/>
    </source>
</evidence>
<evidence type="ECO:0000256" key="10">
    <source>
        <dbReference type="SAM" id="Phobius"/>
    </source>
</evidence>
<evidence type="ECO:0000256" key="3">
    <source>
        <dbReference type="ARBA" id="ARBA00012438"/>
    </source>
</evidence>
<evidence type="ECO:0000256" key="1">
    <source>
        <dbReference type="ARBA" id="ARBA00000085"/>
    </source>
</evidence>
<dbReference type="InterPro" id="IPR003660">
    <property type="entry name" value="HAMP_dom"/>
</dbReference>
<dbReference type="SMART" id="SM00388">
    <property type="entry name" value="HisKA"/>
    <property type="match status" value="1"/>
</dbReference>
<dbReference type="FunFam" id="1.10.287.130:FF:000001">
    <property type="entry name" value="Two-component sensor histidine kinase"/>
    <property type="match status" value="1"/>
</dbReference>
<feature type="domain" description="HAMP" evidence="12">
    <location>
        <begin position="72"/>
        <end position="126"/>
    </location>
</feature>
<dbReference type="EMBL" id="FODY01000038">
    <property type="protein sequence ID" value="SEP46308.1"/>
    <property type="molecule type" value="Genomic_DNA"/>
</dbReference>
<evidence type="ECO:0000259" key="11">
    <source>
        <dbReference type="PROSITE" id="PS50109"/>
    </source>
</evidence>
<dbReference type="Gene3D" id="3.30.565.10">
    <property type="entry name" value="Histidine kinase-like ATPase, C-terminal domain"/>
    <property type="match status" value="1"/>
</dbReference>
<dbReference type="STRING" id="112903.SAMN04490178_13823"/>
<reference evidence="13 14" key="1">
    <citation type="submission" date="2016-10" db="EMBL/GenBank/DDBJ databases">
        <authorList>
            <person name="de Groot N.N."/>
        </authorList>
    </citation>
    <scope>NUCLEOTIDE SEQUENCE [LARGE SCALE GENOMIC DNA]</scope>
    <source>
        <strain evidence="13 14">DSM 13305</strain>
    </source>
</reference>
<evidence type="ECO:0000259" key="12">
    <source>
        <dbReference type="PROSITE" id="PS50885"/>
    </source>
</evidence>
<dbReference type="PROSITE" id="PS50109">
    <property type="entry name" value="HIS_KIN"/>
    <property type="match status" value="1"/>
</dbReference>
<dbReference type="PANTHER" id="PTHR43711">
    <property type="entry name" value="TWO-COMPONENT HISTIDINE KINASE"/>
    <property type="match status" value="1"/>
</dbReference>
<dbReference type="InterPro" id="IPR036890">
    <property type="entry name" value="HATPase_C_sf"/>
</dbReference>
<dbReference type="CDD" id="cd00082">
    <property type="entry name" value="HisKA"/>
    <property type="match status" value="1"/>
</dbReference>
<dbReference type="InterPro" id="IPR036097">
    <property type="entry name" value="HisK_dim/P_sf"/>
</dbReference>
<dbReference type="SMART" id="SM00387">
    <property type="entry name" value="HATPase_c"/>
    <property type="match status" value="1"/>
</dbReference>